<protein>
    <submittedName>
        <fullName evidence="1">DUF6325 family protein</fullName>
    </submittedName>
</protein>
<keyword evidence="2" id="KW-1185">Reference proteome</keyword>
<evidence type="ECO:0000313" key="2">
    <source>
        <dbReference type="Proteomes" id="UP001291912"/>
    </source>
</evidence>
<name>A0ABU5N474_9MICO</name>
<dbReference type="InterPro" id="IPR046288">
    <property type="entry name" value="DUF6325"/>
</dbReference>
<dbReference type="Pfam" id="PF19850">
    <property type="entry name" value="DUF6325"/>
    <property type="match status" value="1"/>
</dbReference>
<organism evidence="1 2">
    <name type="scientific">Microbacterium aquimaris</name>
    <dbReference type="NCBI Taxonomy" id="459816"/>
    <lineage>
        <taxon>Bacteria</taxon>
        <taxon>Bacillati</taxon>
        <taxon>Actinomycetota</taxon>
        <taxon>Actinomycetes</taxon>
        <taxon>Micrococcales</taxon>
        <taxon>Microbacteriaceae</taxon>
        <taxon>Microbacterium</taxon>
    </lineage>
</organism>
<sequence>MPEFRYGPVELYLVGFEGERPDAGTMGALSDLLENGLVRLLDLVLISKSDDDDVTIAEIEADEFALELHEVGIAGEEDIAELAELVPPGGSALLVALELVYARELAERVSSSGAVVLSAERIPAPVVNAVMDLADEA</sequence>
<comment type="caution">
    <text evidence="1">The sequence shown here is derived from an EMBL/GenBank/DDBJ whole genome shotgun (WGS) entry which is preliminary data.</text>
</comment>
<evidence type="ECO:0000313" key="1">
    <source>
        <dbReference type="EMBL" id="MDZ8160871.1"/>
    </source>
</evidence>
<dbReference type="RefSeq" id="WP_194423547.1">
    <property type="nucleotide sequence ID" value="NZ_BAAAPT010000001.1"/>
</dbReference>
<proteinExistence type="predicted"/>
<dbReference type="Proteomes" id="UP001291912">
    <property type="component" value="Unassembled WGS sequence"/>
</dbReference>
<reference evidence="1 2" key="1">
    <citation type="submission" date="2023-10" db="EMBL/GenBank/DDBJ databases">
        <title>Microbacterium xanthum sp. nov., isolated from seaweed.</title>
        <authorList>
            <person name="Lee S.D."/>
        </authorList>
    </citation>
    <scope>NUCLEOTIDE SEQUENCE [LARGE SCALE GENOMIC DNA]</scope>
    <source>
        <strain evidence="1 2">KCTC 19124</strain>
    </source>
</reference>
<dbReference type="EMBL" id="JAWJYN010000001">
    <property type="protein sequence ID" value="MDZ8160871.1"/>
    <property type="molecule type" value="Genomic_DNA"/>
</dbReference>
<gene>
    <name evidence="1" type="ORF">R2Q92_03425</name>
</gene>
<accession>A0ABU5N474</accession>